<dbReference type="SUPFAM" id="SSF56601">
    <property type="entry name" value="beta-lactamase/transpeptidase-like"/>
    <property type="match status" value="1"/>
</dbReference>
<name>A0ABU8BNT7_9BRAD</name>
<organism evidence="3 4">
    <name type="scientific">Bradyrhizobium algeriense</name>
    <dbReference type="NCBI Taxonomy" id="634784"/>
    <lineage>
        <taxon>Bacteria</taxon>
        <taxon>Pseudomonadati</taxon>
        <taxon>Pseudomonadota</taxon>
        <taxon>Alphaproteobacteria</taxon>
        <taxon>Hyphomicrobiales</taxon>
        <taxon>Nitrobacteraceae</taxon>
        <taxon>Bradyrhizobium</taxon>
    </lineage>
</organism>
<dbReference type="InterPro" id="IPR012338">
    <property type="entry name" value="Beta-lactam/transpept-like"/>
</dbReference>
<dbReference type="InterPro" id="IPR001466">
    <property type="entry name" value="Beta-lactam-related"/>
</dbReference>
<dbReference type="Pfam" id="PF00144">
    <property type="entry name" value="Beta-lactamase"/>
    <property type="match status" value="1"/>
</dbReference>
<proteinExistence type="predicted"/>
<comment type="caution">
    <text evidence="3">The sequence shown here is derived from an EMBL/GenBank/DDBJ whole genome shotgun (WGS) entry which is preliminary data.</text>
</comment>
<dbReference type="PANTHER" id="PTHR43283:SF3">
    <property type="entry name" value="BETA-LACTAMASE FAMILY PROTEIN (AFU_ORTHOLOGUE AFUA_5G07500)"/>
    <property type="match status" value="1"/>
</dbReference>
<dbReference type="InterPro" id="IPR050789">
    <property type="entry name" value="Diverse_Enzym_Activities"/>
</dbReference>
<feature type="compositionally biased region" description="Polar residues" evidence="1">
    <location>
        <begin position="11"/>
        <end position="20"/>
    </location>
</feature>
<evidence type="ECO:0000313" key="3">
    <source>
        <dbReference type="EMBL" id="MEH2560209.1"/>
    </source>
</evidence>
<reference evidence="3 4" key="1">
    <citation type="submission" date="2024-02" db="EMBL/GenBank/DDBJ databases">
        <title>Adaptive strategies in a cosmopolitan and abundant soil bacterium.</title>
        <authorList>
            <person name="Carini P."/>
        </authorList>
    </citation>
    <scope>NUCLEOTIDE SEQUENCE [LARGE SCALE GENOMIC DNA]</scope>
    <source>
        <strain evidence="3 4">AZCC 1608</strain>
    </source>
</reference>
<protein>
    <submittedName>
        <fullName evidence="3">CubicO group peptidase (Beta-lactamase class C family)</fullName>
    </submittedName>
</protein>
<sequence length="502" mass="54586">MQRGTGHARTTIVTSASQGQRPIKRESRSCRLPDDCSNWAAMLSCNEPEPAGTIAGAERRDLLARKSAATMGNAFNSVAAPIARRIALVAAFVAHCTNGSGTAGAADAPAPAPEKLQLIAEFFNNEVATGKLPGAVILIQQHGRPVYLKCFGVRDVTTKLPMTPDTIFALHSMTKPITSLAAMMLIDAGKLALDDPVSKYIPAFANMQVGLEKTDVRGEPTLKLVPAVRQVTIMDLLRHTSGISYEYIGGKWVLKVYSQAHLFDGKFDNKEFAERIAKLPLARQPGTLWRYGHSTDVLGRVIEIVSGKTLYHFMKQHTLDPLGMNHTKFVLDATQELTLMAEPLPSDRVLVDAERERRAHPEWESGGGGLVSTIIDYARFAQMILNGGELDGTRYISPAAFEDMTTDHVGPDSGVGRDYFYFPGDGFGFGYGLAVRTDPGEAKPPPPGSIGELKWDSGSGTYFGVDPKLDIIYILMAQTQNERARTRVAFKKLVYDAFAAGN</sequence>
<feature type="domain" description="Beta-lactamase-related" evidence="2">
    <location>
        <begin position="121"/>
        <end position="484"/>
    </location>
</feature>
<evidence type="ECO:0000256" key="1">
    <source>
        <dbReference type="SAM" id="MobiDB-lite"/>
    </source>
</evidence>
<feature type="region of interest" description="Disordered" evidence="1">
    <location>
        <begin position="1"/>
        <end position="29"/>
    </location>
</feature>
<accession>A0ABU8BNT7</accession>
<dbReference type="Gene3D" id="3.40.710.10">
    <property type="entry name" value="DD-peptidase/beta-lactamase superfamily"/>
    <property type="match status" value="1"/>
</dbReference>
<evidence type="ECO:0000313" key="4">
    <source>
        <dbReference type="Proteomes" id="UP001364224"/>
    </source>
</evidence>
<dbReference type="EMBL" id="JAZHRV010000001">
    <property type="protein sequence ID" value="MEH2560209.1"/>
    <property type="molecule type" value="Genomic_DNA"/>
</dbReference>
<evidence type="ECO:0000259" key="2">
    <source>
        <dbReference type="Pfam" id="PF00144"/>
    </source>
</evidence>
<dbReference type="PANTHER" id="PTHR43283">
    <property type="entry name" value="BETA-LACTAMASE-RELATED"/>
    <property type="match status" value="1"/>
</dbReference>
<keyword evidence="4" id="KW-1185">Reference proteome</keyword>
<dbReference type="Proteomes" id="UP001364224">
    <property type="component" value="Unassembled WGS sequence"/>
</dbReference>
<gene>
    <name evidence="3" type="ORF">V1286_007738</name>
</gene>